<dbReference type="InterPro" id="IPR025349">
    <property type="entry name" value="DUF4253"/>
</dbReference>
<gene>
    <name evidence="3" type="ORF">UFOPK3609_00572</name>
</gene>
<dbReference type="Pfam" id="PF14062">
    <property type="entry name" value="DUF4253"/>
    <property type="match status" value="1"/>
</dbReference>
<dbReference type="AlphaFoldDB" id="A0A6J7GE57"/>
<reference evidence="3" key="1">
    <citation type="submission" date="2020-05" db="EMBL/GenBank/DDBJ databases">
        <authorList>
            <person name="Chiriac C."/>
            <person name="Salcher M."/>
            <person name="Ghai R."/>
            <person name="Kavagutti S V."/>
        </authorList>
    </citation>
    <scope>NUCLEOTIDE SEQUENCE</scope>
</reference>
<feature type="region of interest" description="Disordered" evidence="1">
    <location>
        <begin position="1"/>
        <end position="26"/>
    </location>
</feature>
<evidence type="ECO:0000313" key="3">
    <source>
        <dbReference type="EMBL" id="CAB4906442.1"/>
    </source>
</evidence>
<organism evidence="3">
    <name type="scientific">freshwater metagenome</name>
    <dbReference type="NCBI Taxonomy" id="449393"/>
    <lineage>
        <taxon>unclassified sequences</taxon>
        <taxon>metagenomes</taxon>
        <taxon>ecological metagenomes</taxon>
    </lineage>
</organism>
<dbReference type="EMBL" id="CAFBMQ010000063">
    <property type="protein sequence ID" value="CAB4906442.1"/>
    <property type="molecule type" value="Genomic_DNA"/>
</dbReference>
<proteinExistence type="predicted"/>
<accession>A0A6J7GE57</accession>
<evidence type="ECO:0000259" key="2">
    <source>
        <dbReference type="Pfam" id="PF14062"/>
    </source>
</evidence>
<evidence type="ECO:0000256" key="1">
    <source>
        <dbReference type="SAM" id="MobiDB-lite"/>
    </source>
</evidence>
<feature type="domain" description="DUF4253" evidence="2">
    <location>
        <begin position="189"/>
        <end position="316"/>
    </location>
</feature>
<protein>
    <submittedName>
        <fullName evidence="3">Unannotated protein</fullName>
    </submittedName>
</protein>
<sequence length="316" mass="35810">MQPRSRATEPHLIPVRTHLSESELVGTTPAAIRRRLGPLCPDDEWDMGLDRTRGGHLRPLATLSHHNGDFTVTDPPRAWRIDDTHTDGRYGEPWRVWRAWAEVYDRTGVWPVTGLAGAYRDESEERLPHADPVGDPRDAAEVLATCWEGTRPVRPDGTLLPHPPWPGLAAPVGEQSDQVRIDEVPCSPRLALVPTPRPADVPARLGWTGACNWHSDFGDRYLDRRTSASQVSGVLRSWEDRFGAYLVQLGFADLDLVVTRPPTDDDTLRLLAHEHYAFCPDNFAPQTYERWDQPPYTVEQYTALLHGATTWHFWWD</sequence>
<name>A0A6J7GE57_9ZZZZ</name>